<reference evidence="1" key="1">
    <citation type="submission" date="2014-11" db="EMBL/GenBank/DDBJ databases">
        <authorList>
            <person name="Amaro Gonzalez C."/>
        </authorList>
    </citation>
    <scope>NUCLEOTIDE SEQUENCE</scope>
</reference>
<dbReference type="AlphaFoldDB" id="A0A0E9QPA1"/>
<sequence>MSLHFRKSIWLFSQYALTKNALSKNVILCILCLNLPKATNKPEN</sequence>
<reference evidence="1" key="2">
    <citation type="journal article" date="2015" name="Fish Shellfish Immunol.">
        <title>Early steps in the European eel (Anguilla anguilla)-Vibrio vulnificus interaction in the gills: Role of the RtxA13 toxin.</title>
        <authorList>
            <person name="Callol A."/>
            <person name="Pajuelo D."/>
            <person name="Ebbesson L."/>
            <person name="Teles M."/>
            <person name="MacKenzie S."/>
            <person name="Amaro C."/>
        </authorList>
    </citation>
    <scope>NUCLEOTIDE SEQUENCE</scope>
</reference>
<proteinExistence type="predicted"/>
<dbReference type="EMBL" id="GBXM01090624">
    <property type="protein sequence ID" value="JAH17953.1"/>
    <property type="molecule type" value="Transcribed_RNA"/>
</dbReference>
<protein>
    <submittedName>
        <fullName evidence="1">Uncharacterized protein</fullName>
    </submittedName>
</protein>
<organism evidence="1">
    <name type="scientific">Anguilla anguilla</name>
    <name type="common">European freshwater eel</name>
    <name type="synonym">Muraena anguilla</name>
    <dbReference type="NCBI Taxonomy" id="7936"/>
    <lineage>
        <taxon>Eukaryota</taxon>
        <taxon>Metazoa</taxon>
        <taxon>Chordata</taxon>
        <taxon>Craniata</taxon>
        <taxon>Vertebrata</taxon>
        <taxon>Euteleostomi</taxon>
        <taxon>Actinopterygii</taxon>
        <taxon>Neopterygii</taxon>
        <taxon>Teleostei</taxon>
        <taxon>Anguilliformes</taxon>
        <taxon>Anguillidae</taxon>
        <taxon>Anguilla</taxon>
    </lineage>
</organism>
<evidence type="ECO:0000313" key="1">
    <source>
        <dbReference type="EMBL" id="JAH17953.1"/>
    </source>
</evidence>
<name>A0A0E9QPA1_ANGAN</name>
<accession>A0A0E9QPA1</accession>